<dbReference type="Proteomes" id="UP001154095">
    <property type="component" value="Chromosome"/>
</dbReference>
<evidence type="ECO:0000256" key="2">
    <source>
        <dbReference type="ARBA" id="ARBA00022814"/>
    </source>
</evidence>
<dbReference type="GO" id="GO:0006353">
    <property type="term" value="P:DNA-templated transcription termination"/>
    <property type="evidence" value="ECO:0007669"/>
    <property type="project" value="InterPro"/>
</dbReference>
<dbReference type="RefSeq" id="WP_003773699.1">
    <property type="nucleotide sequence ID" value="NZ_OW659477.1"/>
</dbReference>
<evidence type="ECO:0000313" key="10">
    <source>
        <dbReference type="Proteomes" id="UP001154111"/>
    </source>
</evidence>
<dbReference type="EMBL" id="OW659496">
    <property type="protein sequence ID" value="CAH2762512.1"/>
    <property type="molecule type" value="Genomic_DNA"/>
</dbReference>
<dbReference type="InterPro" id="IPR011605">
    <property type="entry name" value="NusB_fam"/>
</dbReference>
<comment type="similarity">
    <text evidence="1">Belongs to the NusB family.</text>
</comment>
<dbReference type="PANTHER" id="PTHR11078:SF3">
    <property type="entry name" value="ANTITERMINATION NUSB DOMAIN-CONTAINING PROTEIN"/>
    <property type="match status" value="1"/>
</dbReference>
<keyword evidence="4" id="KW-0805">Transcription regulation</keyword>
<dbReference type="SUPFAM" id="SSF48013">
    <property type="entry name" value="NusB-like"/>
    <property type="match status" value="1"/>
</dbReference>
<evidence type="ECO:0000313" key="9">
    <source>
        <dbReference type="Proteomes" id="UP001154095"/>
    </source>
</evidence>
<dbReference type="PANTHER" id="PTHR11078">
    <property type="entry name" value="N UTILIZATION SUBSTANCE PROTEIN B-RELATED"/>
    <property type="match status" value="1"/>
</dbReference>
<evidence type="ECO:0000256" key="5">
    <source>
        <dbReference type="ARBA" id="ARBA00023163"/>
    </source>
</evidence>
<accession>A0AAU9VIE9</accession>
<reference evidence="8" key="1">
    <citation type="submission" date="2022-04" db="EMBL/GenBank/DDBJ databases">
        <authorList>
            <person name="Forde T."/>
        </authorList>
    </citation>
    <scope>NUCLEOTIDE SEQUENCE</scope>
    <source>
        <strain evidence="8">A18Y016a</strain>
        <strain evidence="7">A18Y020d</strain>
    </source>
</reference>
<dbReference type="GO" id="GO:0005829">
    <property type="term" value="C:cytosol"/>
    <property type="evidence" value="ECO:0007669"/>
    <property type="project" value="TreeGrafter"/>
</dbReference>
<dbReference type="Pfam" id="PF01029">
    <property type="entry name" value="NusB"/>
    <property type="match status" value="1"/>
</dbReference>
<evidence type="ECO:0000256" key="4">
    <source>
        <dbReference type="ARBA" id="ARBA00023015"/>
    </source>
</evidence>
<evidence type="ECO:0000256" key="1">
    <source>
        <dbReference type="ARBA" id="ARBA00005952"/>
    </source>
</evidence>
<organism evidence="8 10">
    <name type="scientific">Erysipelothrix amsterdamensis</name>
    <dbReference type="NCBI Taxonomy" id="2929157"/>
    <lineage>
        <taxon>Bacteria</taxon>
        <taxon>Bacillati</taxon>
        <taxon>Bacillota</taxon>
        <taxon>Erysipelotrichia</taxon>
        <taxon>Erysipelotrichales</taxon>
        <taxon>Erysipelotrichaceae</taxon>
        <taxon>Erysipelothrix</taxon>
    </lineage>
</organism>
<keyword evidence="2" id="KW-0889">Transcription antitermination</keyword>
<feature type="domain" description="NusB/RsmB/TIM44" evidence="6">
    <location>
        <begin position="7"/>
        <end position="133"/>
    </location>
</feature>
<dbReference type="GeneID" id="41396429"/>
<dbReference type="InterPro" id="IPR006027">
    <property type="entry name" value="NusB_RsmB_TIM44"/>
</dbReference>
<keyword evidence="3" id="KW-0694">RNA-binding</keyword>
<dbReference type="EMBL" id="OW659477">
    <property type="protein sequence ID" value="CAH2762535.1"/>
    <property type="molecule type" value="Genomic_DNA"/>
</dbReference>
<dbReference type="AlphaFoldDB" id="A0AAU9VIE9"/>
<sequence length="134" mass="15676">MVMSRYNERQNAMSAIYIHLLREQSMQEVLEDNRFVSEVGTFIQDFNLQDEMLQVVMNVEARKDIYSRAIDHYLTKWRFDRLGFIEQAILLMACAELELGYQDKVVIVNEAVNLAKDFSDEESYKLINGVIDAL</sequence>
<evidence type="ECO:0000259" key="6">
    <source>
        <dbReference type="Pfam" id="PF01029"/>
    </source>
</evidence>
<name>A0AAU9VIE9_9FIRM</name>
<proteinExistence type="inferred from homology"/>
<keyword evidence="9" id="KW-1185">Reference proteome</keyword>
<protein>
    <submittedName>
        <fullName evidence="8">Transcription antitermination protein NusB</fullName>
    </submittedName>
</protein>
<dbReference type="GO" id="GO:0031564">
    <property type="term" value="P:transcription antitermination"/>
    <property type="evidence" value="ECO:0007669"/>
    <property type="project" value="UniProtKB-KW"/>
</dbReference>
<evidence type="ECO:0000313" key="8">
    <source>
        <dbReference type="EMBL" id="CAH2762535.1"/>
    </source>
</evidence>
<evidence type="ECO:0000256" key="3">
    <source>
        <dbReference type="ARBA" id="ARBA00022884"/>
    </source>
</evidence>
<dbReference type="InterPro" id="IPR035926">
    <property type="entry name" value="NusB-like_sf"/>
</dbReference>
<dbReference type="Proteomes" id="UP001154111">
    <property type="component" value="Chromosome"/>
</dbReference>
<dbReference type="Gene3D" id="1.10.940.10">
    <property type="entry name" value="NusB-like"/>
    <property type="match status" value="1"/>
</dbReference>
<gene>
    <name evidence="8" type="primary">nusB</name>
    <name evidence="8" type="ORF">ERYAMS2_01253</name>
    <name evidence="7" type="ORF">ERYAMS_00959</name>
</gene>
<keyword evidence="5" id="KW-0804">Transcription</keyword>
<evidence type="ECO:0000313" key="7">
    <source>
        <dbReference type="EMBL" id="CAH2762512.1"/>
    </source>
</evidence>
<dbReference type="GO" id="GO:0003723">
    <property type="term" value="F:RNA binding"/>
    <property type="evidence" value="ECO:0007669"/>
    <property type="project" value="UniProtKB-KW"/>
</dbReference>